<feature type="region of interest" description="Disordered" evidence="1">
    <location>
        <begin position="1"/>
        <end position="26"/>
    </location>
</feature>
<reference evidence="2" key="1">
    <citation type="submission" date="2022-01" db="EMBL/GenBank/DDBJ databases">
        <title>Pseudomonas sp. nov. isolated from Antarctic regolith.</title>
        <authorList>
            <person name="Novakova D."/>
            <person name="Sedlar K."/>
        </authorList>
    </citation>
    <scope>NUCLEOTIDE SEQUENCE</scope>
    <source>
        <strain evidence="2">P2647</strain>
    </source>
</reference>
<comment type="caution">
    <text evidence="2">The sequence shown here is derived from an EMBL/GenBank/DDBJ whole genome shotgun (WGS) entry which is preliminary data.</text>
</comment>
<evidence type="ECO:0000313" key="2">
    <source>
        <dbReference type="EMBL" id="MCF7541304.1"/>
    </source>
</evidence>
<proteinExistence type="predicted"/>
<feature type="region of interest" description="Disordered" evidence="1">
    <location>
        <begin position="161"/>
        <end position="182"/>
    </location>
</feature>
<evidence type="ECO:0000313" key="3">
    <source>
        <dbReference type="Proteomes" id="UP001162905"/>
    </source>
</evidence>
<feature type="compositionally biased region" description="Low complexity" evidence="1">
    <location>
        <begin position="11"/>
        <end position="26"/>
    </location>
</feature>
<protein>
    <submittedName>
        <fullName evidence="2">Uncharacterized protein</fullName>
    </submittedName>
</protein>
<keyword evidence="3" id="KW-1185">Reference proteome</keyword>
<organism evidence="2 3">
    <name type="scientific">Pseudomonas petrae</name>
    <dbReference type="NCBI Taxonomy" id="2912190"/>
    <lineage>
        <taxon>Bacteria</taxon>
        <taxon>Pseudomonadati</taxon>
        <taxon>Pseudomonadota</taxon>
        <taxon>Gammaproteobacteria</taxon>
        <taxon>Pseudomonadales</taxon>
        <taxon>Pseudomonadaceae</taxon>
        <taxon>Pseudomonas</taxon>
    </lineage>
</organism>
<dbReference type="RefSeq" id="WP_237250581.1">
    <property type="nucleotide sequence ID" value="NZ_JAKJXE010000016.1"/>
</dbReference>
<dbReference type="EMBL" id="JAKJXH010000003">
    <property type="protein sequence ID" value="MCF7541304.1"/>
    <property type="molecule type" value="Genomic_DNA"/>
</dbReference>
<feature type="compositionally biased region" description="Polar residues" evidence="1">
    <location>
        <begin position="165"/>
        <end position="182"/>
    </location>
</feature>
<sequence>MKISTGPSLTSVSIRSPQSSSTSSNSYLTNQIMQQIGTKDGVLDTDALKQAGLGPSFAEFDMTSITPAELGLVSKNLYALGLIDKTTANLMISAGTNLDAVGNQATPDVKMNALDYFAARIDNLRSANLESNEYGFQVVPDYINTVYVIQNLNDFAKAQRAESDPQASVKDQASSPGINIRV</sequence>
<name>A0ABS9I1U8_9PSED</name>
<gene>
    <name evidence="2" type="ORF">L4G47_03605</name>
</gene>
<dbReference type="Proteomes" id="UP001162905">
    <property type="component" value="Unassembled WGS sequence"/>
</dbReference>
<evidence type="ECO:0000256" key="1">
    <source>
        <dbReference type="SAM" id="MobiDB-lite"/>
    </source>
</evidence>
<accession>A0ABS9I1U8</accession>
<feature type="compositionally biased region" description="Polar residues" evidence="1">
    <location>
        <begin position="1"/>
        <end position="10"/>
    </location>
</feature>